<feature type="signal peptide" evidence="1">
    <location>
        <begin position="1"/>
        <end position="18"/>
    </location>
</feature>
<gene>
    <name evidence="2" type="ORF">AAHA92_18395</name>
</gene>
<organism evidence="2 3">
    <name type="scientific">Salvia divinorum</name>
    <name type="common">Maria pastora</name>
    <name type="synonym">Diviner's sage</name>
    <dbReference type="NCBI Taxonomy" id="28513"/>
    <lineage>
        <taxon>Eukaryota</taxon>
        <taxon>Viridiplantae</taxon>
        <taxon>Streptophyta</taxon>
        <taxon>Embryophyta</taxon>
        <taxon>Tracheophyta</taxon>
        <taxon>Spermatophyta</taxon>
        <taxon>Magnoliopsida</taxon>
        <taxon>eudicotyledons</taxon>
        <taxon>Gunneridae</taxon>
        <taxon>Pentapetalae</taxon>
        <taxon>asterids</taxon>
        <taxon>lamiids</taxon>
        <taxon>Lamiales</taxon>
        <taxon>Lamiaceae</taxon>
        <taxon>Nepetoideae</taxon>
        <taxon>Mentheae</taxon>
        <taxon>Salviinae</taxon>
        <taxon>Salvia</taxon>
        <taxon>Salvia subgen. Calosphace</taxon>
    </lineage>
</organism>
<name>A0ABD1H5H9_SALDI</name>
<reference evidence="2 3" key="1">
    <citation type="submission" date="2024-06" db="EMBL/GenBank/DDBJ databases">
        <title>A chromosome level genome sequence of Diviner's sage (Salvia divinorum).</title>
        <authorList>
            <person name="Ford S.A."/>
            <person name="Ro D.-K."/>
            <person name="Ness R.W."/>
            <person name="Phillips M.A."/>
        </authorList>
    </citation>
    <scope>NUCLEOTIDE SEQUENCE [LARGE SCALE GENOMIC DNA]</scope>
    <source>
        <strain evidence="2">SAF-2024a</strain>
        <tissue evidence="2">Leaf</tissue>
    </source>
</reference>
<sequence>MLFLSTTTILVFLSLMTNDNFLHINIATISKNAKLISLMMLAGNLDLVSTNDVDLLPSNYIPNQTIKSTTSACIQGGSGISTSMHNVAIQSSVRSERAISPWDNFTDVVDSKTCPTLPEMTERGPILVRHVAWRTKSGIKSDPLLELVKVFSAILRLDL</sequence>
<keyword evidence="3" id="KW-1185">Reference proteome</keyword>
<keyword evidence="1" id="KW-0732">Signal</keyword>
<evidence type="ECO:0000313" key="3">
    <source>
        <dbReference type="Proteomes" id="UP001567538"/>
    </source>
</evidence>
<proteinExistence type="predicted"/>
<protein>
    <submittedName>
        <fullName evidence="2">Polyketide hydroxylase</fullName>
    </submittedName>
</protein>
<feature type="chain" id="PRO_5044854705" evidence="1">
    <location>
        <begin position="19"/>
        <end position="159"/>
    </location>
</feature>
<comment type="caution">
    <text evidence="2">The sequence shown here is derived from an EMBL/GenBank/DDBJ whole genome shotgun (WGS) entry which is preliminary data.</text>
</comment>
<dbReference type="AlphaFoldDB" id="A0ABD1H5H9"/>
<dbReference type="Proteomes" id="UP001567538">
    <property type="component" value="Unassembled WGS sequence"/>
</dbReference>
<evidence type="ECO:0000256" key="1">
    <source>
        <dbReference type="SAM" id="SignalP"/>
    </source>
</evidence>
<dbReference type="EMBL" id="JBEAFC010000007">
    <property type="protein sequence ID" value="KAL1550434.1"/>
    <property type="molecule type" value="Genomic_DNA"/>
</dbReference>
<accession>A0ABD1H5H9</accession>
<evidence type="ECO:0000313" key="2">
    <source>
        <dbReference type="EMBL" id="KAL1550434.1"/>
    </source>
</evidence>